<evidence type="ECO:0000259" key="6">
    <source>
        <dbReference type="Pfam" id="PF02743"/>
    </source>
</evidence>
<evidence type="ECO:0000256" key="3">
    <source>
        <dbReference type="ARBA" id="ARBA00022692"/>
    </source>
</evidence>
<sequence>MPRIDLRRLILLLSLAVVTLTAGNLFFASYQTQRNFLMGQTLEANRIYAAKLASSTDDFLKSTQQQLAFSAGLLPAIWDQPEQLWQEAHRLRRQTNSFNSVVIIRADGLIIASSPLSMRLTGTQSSSEGTRQASASRQPYISSPYIGNNNHLMIQISHPVFDDDGNYLGYLGAGIYLNEPNILHSLLGEHYYRDGSYLYVVDTQGRLIYHQDPTRIGEVIKGNPAIDAVITGVTGSQRLTNSKGIDMLTGYAPVPRIGWGCLGVR</sequence>
<dbReference type="InterPro" id="IPR029151">
    <property type="entry name" value="Sensor-like_sf"/>
</dbReference>
<feature type="domain" description="Cache" evidence="6">
    <location>
        <begin position="58"/>
        <end position="260"/>
    </location>
</feature>
<dbReference type="CDD" id="cd18773">
    <property type="entry name" value="PDC1_HK_sensor"/>
    <property type="match status" value="1"/>
</dbReference>
<dbReference type="AlphaFoldDB" id="A0A1H6P7X3"/>
<dbReference type="RefSeq" id="WP_019361488.1">
    <property type="nucleotide sequence ID" value="NZ_LT629972.1"/>
</dbReference>
<dbReference type="InterPro" id="IPR033479">
    <property type="entry name" value="dCache_1"/>
</dbReference>
<evidence type="ECO:0000313" key="7">
    <source>
        <dbReference type="EMBL" id="SEI21400.1"/>
    </source>
</evidence>
<organism evidence="7 8">
    <name type="scientific">Pseudomonas asplenii</name>
    <dbReference type="NCBI Taxonomy" id="53407"/>
    <lineage>
        <taxon>Bacteria</taxon>
        <taxon>Pseudomonadati</taxon>
        <taxon>Pseudomonadota</taxon>
        <taxon>Gammaproteobacteria</taxon>
        <taxon>Pseudomonadales</taxon>
        <taxon>Pseudomonadaceae</taxon>
        <taxon>Pseudomonas</taxon>
    </lineage>
</organism>
<keyword evidence="5" id="KW-0472">Membrane</keyword>
<proteinExistence type="predicted"/>
<reference evidence="7 8" key="1">
    <citation type="submission" date="2016-10" db="EMBL/GenBank/DDBJ databases">
        <authorList>
            <person name="de Groot N.N."/>
        </authorList>
    </citation>
    <scope>NUCLEOTIDE SEQUENCE [LARGE SCALE GENOMIC DNA]</scope>
    <source>
        <strain evidence="7 8">LMG 2158</strain>
    </source>
</reference>
<dbReference type="GO" id="GO:0005886">
    <property type="term" value="C:plasma membrane"/>
    <property type="evidence" value="ECO:0007669"/>
    <property type="project" value="UniProtKB-SubCell"/>
</dbReference>
<dbReference type="Gene3D" id="3.30.450.20">
    <property type="entry name" value="PAS domain"/>
    <property type="match status" value="1"/>
</dbReference>
<dbReference type="SUPFAM" id="SSF103190">
    <property type="entry name" value="Sensory domain-like"/>
    <property type="match status" value="2"/>
</dbReference>
<evidence type="ECO:0000256" key="1">
    <source>
        <dbReference type="ARBA" id="ARBA00004651"/>
    </source>
</evidence>
<name>A0A1H6P7X3_9PSED</name>
<keyword evidence="4" id="KW-1133">Transmembrane helix</keyword>
<dbReference type="CDD" id="cd12912">
    <property type="entry name" value="PDC2_MCP_like"/>
    <property type="match status" value="1"/>
</dbReference>
<accession>A0A1H6P7X3</accession>
<evidence type="ECO:0000256" key="2">
    <source>
        <dbReference type="ARBA" id="ARBA00022475"/>
    </source>
</evidence>
<keyword evidence="2" id="KW-1003">Cell membrane</keyword>
<dbReference type="EMBL" id="LT629972">
    <property type="protein sequence ID" value="SEI21400.1"/>
    <property type="molecule type" value="Genomic_DNA"/>
</dbReference>
<evidence type="ECO:0000313" key="8">
    <source>
        <dbReference type="Proteomes" id="UP000182272"/>
    </source>
</evidence>
<comment type="subcellular location">
    <subcellularLocation>
        <location evidence="1">Cell membrane</location>
        <topology evidence="1">Multi-pass membrane protein</topology>
    </subcellularLocation>
</comment>
<dbReference type="Proteomes" id="UP000182272">
    <property type="component" value="Chromosome I"/>
</dbReference>
<dbReference type="Pfam" id="PF02743">
    <property type="entry name" value="dCache_1"/>
    <property type="match status" value="1"/>
</dbReference>
<evidence type="ECO:0000256" key="4">
    <source>
        <dbReference type="ARBA" id="ARBA00022989"/>
    </source>
</evidence>
<gene>
    <name evidence="7" type="ORF">SAMN05216581_4489</name>
</gene>
<protein>
    <submittedName>
        <fullName evidence="7">Cache domain-containing protein</fullName>
    </submittedName>
</protein>
<evidence type="ECO:0000256" key="5">
    <source>
        <dbReference type="ARBA" id="ARBA00023136"/>
    </source>
</evidence>
<keyword evidence="3" id="KW-0812">Transmembrane</keyword>